<dbReference type="AlphaFoldDB" id="A0A2I0U3W0"/>
<keyword evidence="3" id="KW-1185">Reference proteome</keyword>
<dbReference type="Pfam" id="PF03039">
    <property type="entry name" value="IL12"/>
    <property type="match status" value="1"/>
</dbReference>
<dbReference type="GO" id="GO:0005615">
    <property type="term" value="C:extracellular space"/>
    <property type="evidence" value="ECO:0007669"/>
    <property type="project" value="UniProtKB-KW"/>
</dbReference>
<protein>
    <recommendedName>
        <fullName evidence="1">Interleukin-12 subunit alpha</fullName>
        <shortName evidence="1">IL-12A</shortName>
    </recommendedName>
</protein>
<dbReference type="SUPFAM" id="SSF47266">
    <property type="entry name" value="4-helical cytokines"/>
    <property type="match status" value="1"/>
</dbReference>
<gene>
    <name evidence="1" type="primary">IL12A</name>
    <name evidence="2" type="ORF">llap_8972</name>
</gene>
<keyword evidence="1" id="KW-1015">Disulfide bond</keyword>
<keyword evidence="1" id="KW-0202">Cytokine</keyword>
<evidence type="ECO:0000256" key="1">
    <source>
        <dbReference type="RuleBase" id="RU363133"/>
    </source>
</evidence>
<reference evidence="3" key="2">
    <citation type="submission" date="2017-12" db="EMBL/GenBank/DDBJ databases">
        <title>Genome sequence of the Bar-tailed Godwit (Limosa lapponica baueri).</title>
        <authorList>
            <person name="Lima N.C.B."/>
            <person name="Parody-Merino A.M."/>
            <person name="Battley P.F."/>
            <person name="Fidler A.E."/>
            <person name="Prosdocimi F."/>
        </authorList>
    </citation>
    <scope>NUCLEOTIDE SEQUENCE [LARGE SCALE GENOMIC DNA]</scope>
</reference>
<keyword evidence="1" id="KW-0964">Secreted</keyword>
<keyword evidence="1" id="KW-0339">Growth factor</keyword>
<comment type="subunit">
    <text evidence="1">Heterodimer with IL12B; disulfide-linked. The heterodimer is known as interleukin IL-12.</text>
</comment>
<dbReference type="Gene3D" id="1.20.1250.10">
    <property type="match status" value="1"/>
</dbReference>
<name>A0A2I0U3W0_LIMLA</name>
<dbReference type="GO" id="GO:0005125">
    <property type="term" value="F:cytokine activity"/>
    <property type="evidence" value="ECO:0007669"/>
    <property type="project" value="UniProtKB-KW"/>
</dbReference>
<dbReference type="GO" id="GO:0008083">
    <property type="term" value="F:growth factor activity"/>
    <property type="evidence" value="ECO:0007669"/>
    <property type="project" value="UniProtKB-KW"/>
</dbReference>
<organism evidence="2 3">
    <name type="scientific">Limosa lapponica baueri</name>
    <dbReference type="NCBI Taxonomy" id="1758121"/>
    <lineage>
        <taxon>Eukaryota</taxon>
        <taxon>Metazoa</taxon>
        <taxon>Chordata</taxon>
        <taxon>Craniata</taxon>
        <taxon>Vertebrata</taxon>
        <taxon>Euteleostomi</taxon>
        <taxon>Archelosauria</taxon>
        <taxon>Archosauria</taxon>
        <taxon>Dinosauria</taxon>
        <taxon>Saurischia</taxon>
        <taxon>Theropoda</taxon>
        <taxon>Coelurosauria</taxon>
        <taxon>Aves</taxon>
        <taxon>Neognathae</taxon>
        <taxon>Neoaves</taxon>
        <taxon>Charadriiformes</taxon>
        <taxon>Scolopacidae</taxon>
        <taxon>Limosa</taxon>
    </lineage>
</organism>
<evidence type="ECO:0000313" key="2">
    <source>
        <dbReference type="EMBL" id="PKU40719.1"/>
    </source>
</evidence>
<dbReference type="GO" id="GO:0006955">
    <property type="term" value="P:immune response"/>
    <property type="evidence" value="ECO:0007669"/>
    <property type="project" value="InterPro"/>
</dbReference>
<comment type="similarity">
    <text evidence="1">Belongs to the IL-6 superfamily.</text>
</comment>
<dbReference type="InterPro" id="IPR009079">
    <property type="entry name" value="4_helix_cytokine-like_core"/>
</dbReference>
<dbReference type="GO" id="GO:0005143">
    <property type="term" value="F:interleukin-12 receptor binding"/>
    <property type="evidence" value="ECO:0007669"/>
    <property type="project" value="InterPro"/>
</dbReference>
<proteinExistence type="inferred from homology"/>
<reference evidence="3" key="1">
    <citation type="submission" date="2017-11" db="EMBL/GenBank/DDBJ databases">
        <authorList>
            <person name="Lima N.C."/>
            <person name="Parody-Merino A.M."/>
            <person name="Battley P.F."/>
            <person name="Fidler A.E."/>
            <person name="Prosdocimi F."/>
        </authorList>
    </citation>
    <scope>NUCLEOTIDE SEQUENCE [LARGE SCALE GENOMIC DNA]</scope>
</reference>
<sequence>MAPTQGSPSAPSLSQERLYPGMWIRALVWSLQITPAEFGDPQSGWPPKDTKLPGCHLKANGQKRTVKRRDAAVHGRVTGKTTGTLVMAGREKSQEMQELNTLGFECILEEIDLDDITKNQLNTIKACTSEDPGTGNCSVLERSTFDTSKCLQGIYEDLNAYRAELKDFNDQKVLATIDEMMKNLKVEDLIISFDRSLCYPDTLIITNKRLISSSDLLISGTASHSIFFP</sequence>
<dbReference type="EMBL" id="KZ506216">
    <property type="protein sequence ID" value="PKU40719.1"/>
    <property type="molecule type" value="Genomic_DNA"/>
</dbReference>
<comment type="subcellular location">
    <subcellularLocation>
        <location evidence="1">Secreted</location>
    </subcellularLocation>
</comment>
<evidence type="ECO:0000313" key="3">
    <source>
        <dbReference type="Proteomes" id="UP000233556"/>
    </source>
</evidence>
<accession>A0A2I0U3W0</accession>
<dbReference type="Proteomes" id="UP000233556">
    <property type="component" value="Unassembled WGS sequence"/>
</dbReference>
<dbReference type="OrthoDB" id="9893660at2759"/>
<dbReference type="InterPro" id="IPR004281">
    <property type="entry name" value="IL-12_alpha"/>
</dbReference>